<dbReference type="PANTHER" id="PTHR44329">
    <property type="entry name" value="SERINE/THREONINE-PROTEIN KINASE TNNI3K-RELATED"/>
    <property type="match status" value="1"/>
</dbReference>
<dbReference type="Gene3D" id="1.10.510.10">
    <property type="entry name" value="Transferase(Phosphotransferase) domain 1"/>
    <property type="match status" value="1"/>
</dbReference>
<protein>
    <recommendedName>
        <fullName evidence="1">Protein kinase domain-containing protein</fullName>
    </recommendedName>
</protein>
<accession>A0A080ZK16</accession>
<dbReference type="Pfam" id="PF00069">
    <property type="entry name" value="Pkinase"/>
    <property type="match status" value="1"/>
</dbReference>
<dbReference type="InterPro" id="IPR000719">
    <property type="entry name" value="Prot_kinase_dom"/>
</dbReference>
<dbReference type="InterPro" id="IPR051681">
    <property type="entry name" value="Ser/Thr_Kinases-Pseudokinases"/>
</dbReference>
<comment type="caution">
    <text evidence="2">The sequence shown here is derived from an EMBL/GenBank/DDBJ whole genome shotgun (WGS) entry which is preliminary data.</text>
</comment>
<evidence type="ECO:0000259" key="1">
    <source>
        <dbReference type="PROSITE" id="PS50011"/>
    </source>
</evidence>
<evidence type="ECO:0000313" key="2">
    <source>
        <dbReference type="EMBL" id="ETO66977.1"/>
    </source>
</evidence>
<proteinExistence type="predicted"/>
<gene>
    <name evidence="2" type="ORF">F444_15966</name>
</gene>
<evidence type="ECO:0000313" key="3">
    <source>
        <dbReference type="Proteomes" id="UP000028582"/>
    </source>
</evidence>
<reference evidence="2 3" key="1">
    <citation type="submission" date="2013-11" db="EMBL/GenBank/DDBJ databases">
        <title>The Genome Sequence of Phytophthora parasitica P1976.</title>
        <authorList>
            <consortium name="The Broad Institute Genomics Platform"/>
            <person name="Russ C."/>
            <person name="Tyler B."/>
            <person name="Panabieres F."/>
            <person name="Shan W."/>
            <person name="Tripathy S."/>
            <person name="Grunwald N."/>
            <person name="Machado M."/>
            <person name="Johnson C.S."/>
            <person name="Walker B."/>
            <person name="Young S."/>
            <person name="Zeng Q."/>
            <person name="Gargeya S."/>
            <person name="Fitzgerald M."/>
            <person name="Haas B."/>
            <person name="Abouelleil A."/>
            <person name="Allen A.W."/>
            <person name="Alvarado L."/>
            <person name="Arachchi H.M."/>
            <person name="Berlin A.M."/>
            <person name="Chapman S.B."/>
            <person name="Gainer-Dewar J."/>
            <person name="Goldberg J."/>
            <person name="Griggs A."/>
            <person name="Gujja S."/>
            <person name="Hansen M."/>
            <person name="Howarth C."/>
            <person name="Imamovic A."/>
            <person name="Ireland A."/>
            <person name="Larimer J."/>
            <person name="McCowan C."/>
            <person name="Murphy C."/>
            <person name="Pearson M."/>
            <person name="Poon T.W."/>
            <person name="Priest M."/>
            <person name="Roberts A."/>
            <person name="Saif S."/>
            <person name="Shea T."/>
            <person name="Sisk P."/>
            <person name="Sykes S."/>
            <person name="Wortman J."/>
            <person name="Nusbaum C."/>
            <person name="Birren B."/>
        </authorList>
    </citation>
    <scope>NUCLEOTIDE SEQUENCE [LARGE SCALE GENOMIC DNA]</scope>
    <source>
        <strain evidence="2 3">P1976</strain>
    </source>
</reference>
<name>A0A080ZK16_PHYNI</name>
<dbReference type="SUPFAM" id="SSF56112">
    <property type="entry name" value="Protein kinase-like (PK-like)"/>
    <property type="match status" value="1"/>
</dbReference>
<feature type="domain" description="Protein kinase" evidence="1">
    <location>
        <begin position="1"/>
        <end position="166"/>
    </location>
</feature>
<dbReference type="InterPro" id="IPR011009">
    <property type="entry name" value="Kinase-like_dom_sf"/>
</dbReference>
<dbReference type="AlphaFoldDB" id="A0A080ZK16"/>
<dbReference type="OrthoDB" id="193416at2759"/>
<dbReference type="Proteomes" id="UP000028582">
    <property type="component" value="Unassembled WGS sequence"/>
</dbReference>
<dbReference type="GO" id="GO:0005524">
    <property type="term" value="F:ATP binding"/>
    <property type="evidence" value="ECO:0007669"/>
    <property type="project" value="InterPro"/>
</dbReference>
<dbReference type="EMBL" id="ANJA01002935">
    <property type="protein sequence ID" value="ETO66977.1"/>
    <property type="molecule type" value="Genomic_DNA"/>
</dbReference>
<organism evidence="2 3">
    <name type="scientific">Phytophthora nicotianae P1976</name>
    <dbReference type="NCBI Taxonomy" id="1317066"/>
    <lineage>
        <taxon>Eukaryota</taxon>
        <taxon>Sar</taxon>
        <taxon>Stramenopiles</taxon>
        <taxon>Oomycota</taxon>
        <taxon>Peronosporomycetes</taxon>
        <taxon>Peronosporales</taxon>
        <taxon>Peronosporaceae</taxon>
        <taxon>Phytophthora</taxon>
    </lineage>
</organism>
<dbReference type="PROSITE" id="PS50011">
    <property type="entry name" value="PROTEIN_KINASE_DOM"/>
    <property type="match status" value="1"/>
</dbReference>
<dbReference type="GO" id="GO:0004674">
    <property type="term" value="F:protein serine/threonine kinase activity"/>
    <property type="evidence" value="ECO:0007669"/>
    <property type="project" value="TreeGrafter"/>
</dbReference>
<dbReference type="PANTHER" id="PTHR44329:SF214">
    <property type="entry name" value="PROTEIN KINASE DOMAIN-CONTAINING PROTEIN"/>
    <property type="match status" value="1"/>
</dbReference>
<sequence length="166" mass="18434">MTAGVGTMLWMAPEVMMAKHYDEKADIFSFGVILSELDLQSLPYAHARYDPVSGKKAPDAVVIQKVASDELQVAFSPDCSVAGAAGERVRLFRPIGSTIRPDSCFQVANYHKEILRTLTAIVICAMDKQSDAALMHCTNSYPRFANNHVITLSAFYKDDWQLFINQ</sequence>